<evidence type="ECO:0000259" key="2">
    <source>
        <dbReference type="Pfam" id="PF26604"/>
    </source>
</evidence>
<dbReference type="Pfam" id="PF26604">
    <property type="entry name" value="CBU_0592"/>
    <property type="match status" value="1"/>
</dbReference>
<evidence type="ECO:0000256" key="1">
    <source>
        <dbReference type="SAM" id="Phobius"/>
    </source>
</evidence>
<gene>
    <name evidence="3" type="ORF">P278_10530</name>
</gene>
<dbReference type="EMBL" id="AYXY01000019">
    <property type="protein sequence ID" value="ETN95331.1"/>
    <property type="molecule type" value="Genomic_DNA"/>
</dbReference>
<dbReference type="eggNOG" id="ENOG50336YH">
    <property type="taxonomic scope" value="Bacteria"/>
</dbReference>
<dbReference type="InterPro" id="IPR058058">
    <property type="entry name" value="CBU_0592-like"/>
</dbReference>
<keyword evidence="4" id="KW-1185">Reference proteome</keyword>
<comment type="caution">
    <text evidence="3">The sequence shown here is derived from an EMBL/GenBank/DDBJ whole genome shotgun (WGS) entry which is preliminary data.</text>
</comment>
<dbReference type="AlphaFoldDB" id="W2UPD2"/>
<dbReference type="STRING" id="376730.SAMN04487906_2431"/>
<dbReference type="NCBIfam" id="NF047864">
    <property type="entry name" value="CBU_0592_membra"/>
    <property type="match status" value="1"/>
</dbReference>
<organism evidence="3 4">
    <name type="scientific">Zhouia amylolytica AD3</name>
    <dbReference type="NCBI Taxonomy" id="1286632"/>
    <lineage>
        <taxon>Bacteria</taxon>
        <taxon>Pseudomonadati</taxon>
        <taxon>Bacteroidota</taxon>
        <taxon>Flavobacteriia</taxon>
        <taxon>Flavobacteriales</taxon>
        <taxon>Flavobacteriaceae</taxon>
        <taxon>Zhouia</taxon>
    </lineage>
</organism>
<name>W2UPD2_9FLAO</name>
<keyword evidence="1" id="KW-0472">Membrane</keyword>
<dbReference type="Proteomes" id="UP000018850">
    <property type="component" value="Unassembled WGS sequence"/>
</dbReference>
<keyword evidence="1" id="KW-0812">Transmembrane</keyword>
<evidence type="ECO:0000313" key="3">
    <source>
        <dbReference type="EMBL" id="ETN95331.1"/>
    </source>
</evidence>
<sequence length="82" mass="9616">MNIYEIVGWIGSFFYLVAYVLLSFNKIRPDRLPYQVMNVLGGLCLVICAYDTKDRPNFFTNLVWMIIGFMAILMILKKKKRS</sequence>
<accession>W2UPD2</accession>
<feature type="transmembrane region" description="Helical" evidence="1">
    <location>
        <begin position="36"/>
        <end position="52"/>
    </location>
</feature>
<dbReference type="RefSeq" id="WP_038263373.1">
    <property type="nucleotide sequence ID" value="NZ_AYXY01000019.1"/>
</dbReference>
<feature type="transmembrane region" description="Helical" evidence="1">
    <location>
        <begin position="58"/>
        <end position="76"/>
    </location>
</feature>
<keyword evidence="1" id="KW-1133">Transmembrane helix</keyword>
<evidence type="ECO:0000313" key="4">
    <source>
        <dbReference type="Proteomes" id="UP000018850"/>
    </source>
</evidence>
<proteinExistence type="predicted"/>
<protein>
    <recommendedName>
        <fullName evidence="2">CBU-0592-like domain-containing protein</fullName>
    </recommendedName>
</protein>
<feature type="transmembrane region" description="Helical" evidence="1">
    <location>
        <begin position="6"/>
        <end position="24"/>
    </location>
</feature>
<reference evidence="4" key="1">
    <citation type="submission" date="2013-11" db="EMBL/GenBank/DDBJ databases">
        <title>Draft genome sequence from a member of Zhouia, isolated tidal flat.</title>
        <authorList>
            <person name="Jin H."/>
            <person name="Jeon C.O."/>
        </authorList>
    </citation>
    <scope>NUCLEOTIDE SEQUENCE [LARGE SCALE GENOMIC DNA]</scope>
    <source>
        <strain evidence="4">AD3</strain>
    </source>
</reference>
<reference evidence="3 4" key="2">
    <citation type="journal article" date="2016" name="Genome Announc.">
        <title>Draft Genome Sequence of Zhouia amylolytica AD3, Isolated from Tidal Flat Sediment.</title>
        <authorList>
            <person name="Jia B."/>
            <person name="Jin H.M."/>
            <person name="Lee H.J."/>
            <person name="Jeon C.O."/>
        </authorList>
    </citation>
    <scope>NUCLEOTIDE SEQUENCE [LARGE SCALE GENOMIC DNA]</scope>
    <source>
        <strain evidence="3 4">AD3</strain>
    </source>
</reference>
<feature type="domain" description="CBU-0592-like" evidence="2">
    <location>
        <begin position="4"/>
        <end position="78"/>
    </location>
</feature>